<gene>
    <name evidence="3" type="ORF">GXW71_12805</name>
</gene>
<feature type="domain" description="FecR protein" evidence="1">
    <location>
        <begin position="118"/>
        <end position="210"/>
    </location>
</feature>
<evidence type="ECO:0000313" key="4">
    <source>
        <dbReference type="Proteomes" id="UP001196870"/>
    </source>
</evidence>
<comment type="caution">
    <text evidence="3">The sequence shown here is derived from an EMBL/GenBank/DDBJ whole genome shotgun (WGS) entry which is preliminary data.</text>
</comment>
<keyword evidence="4" id="KW-1185">Reference proteome</keyword>
<feature type="domain" description="FecR N-terminal" evidence="2">
    <location>
        <begin position="13"/>
        <end position="55"/>
    </location>
</feature>
<name>A0ABS5EY59_9PROT</name>
<dbReference type="InterPro" id="IPR006860">
    <property type="entry name" value="FecR"/>
</dbReference>
<dbReference type="PANTHER" id="PTHR30273:SF2">
    <property type="entry name" value="PROTEIN FECR"/>
    <property type="match status" value="1"/>
</dbReference>
<sequence>MASEPDITRSQRDQAARWLVRLDGGSIDEAERRSLAAWLAADPRHAAALREAEAVWDRLEAPARRLAAERATAPQPRPSRRGRPWIWAGAGLAAPALALLLWCAAPDLGRLAGNLGADVVTAQGERRSLDLPDGSSLELAPDTAVALGFDAGRREVHLLRGQAFFTVRRGLETSFTVLAGQGRVRVLGTRFDVERAGDRVDVTVENGLVEVSGRLGVTPVRLRGGQRVTVEGGRLTRPGPAALDAALAWRSGSLVFYREPLPRVVARLERQRSGRILVARESLRDLTVSGAFPGEDSDGALRAIADTLDARLVTVTPWLTILY</sequence>
<dbReference type="RefSeq" id="WP_211852904.1">
    <property type="nucleotide sequence ID" value="NZ_JAAGBB010000013.1"/>
</dbReference>
<proteinExistence type="predicted"/>
<reference evidence="4" key="1">
    <citation type="journal article" date="2021" name="Syst. Appl. Microbiol.">
        <title>Roseomonas hellenica sp. nov., isolated from roots of wild-growing Alkanna tinctoria.</title>
        <authorList>
            <person name="Rat A."/>
            <person name="Naranjo H.D."/>
            <person name="Lebbe L."/>
            <person name="Cnockaert M."/>
            <person name="Krigas N."/>
            <person name="Grigoriadou K."/>
            <person name="Maloupa E."/>
            <person name="Willems A."/>
        </authorList>
    </citation>
    <scope>NUCLEOTIDE SEQUENCE [LARGE SCALE GENOMIC DNA]</scope>
    <source>
        <strain evidence="4">LMG 31523</strain>
    </source>
</reference>
<dbReference type="InterPro" id="IPR012373">
    <property type="entry name" value="Ferrdict_sens_TM"/>
</dbReference>
<dbReference type="Gene3D" id="3.55.50.30">
    <property type="match status" value="1"/>
</dbReference>
<dbReference type="PIRSF" id="PIRSF018266">
    <property type="entry name" value="FecR"/>
    <property type="match status" value="1"/>
</dbReference>
<accession>A0ABS5EY59</accession>
<evidence type="ECO:0000313" key="3">
    <source>
        <dbReference type="EMBL" id="MBR0665237.1"/>
    </source>
</evidence>
<dbReference type="PANTHER" id="PTHR30273">
    <property type="entry name" value="PERIPLASMIC SIGNAL SENSOR AND SIGMA FACTOR ACTIVATOR FECR-RELATED"/>
    <property type="match status" value="1"/>
</dbReference>
<organism evidence="3 4">
    <name type="scientific">Plastoroseomonas hellenica</name>
    <dbReference type="NCBI Taxonomy" id="2687306"/>
    <lineage>
        <taxon>Bacteria</taxon>
        <taxon>Pseudomonadati</taxon>
        <taxon>Pseudomonadota</taxon>
        <taxon>Alphaproteobacteria</taxon>
        <taxon>Acetobacterales</taxon>
        <taxon>Acetobacteraceae</taxon>
        <taxon>Plastoroseomonas</taxon>
    </lineage>
</organism>
<protein>
    <submittedName>
        <fullName evidence="3">DUF4880 domain-containing protein</fullName>
    </submittedName>
</protein>
<dbReference type="Proteomes" id="UP001196870">
    <property type="component" value="Unassembled WGS sequence"/>
</dbReference>
<evidence type="ECO:0000259" key="2">
    <source>
        <dbReference type="Pfam" id="PF16220"/>
    </source>
</evidence>
<dbReference type="EMBL" id="JAAGBB010000013">
    <property type="protein sequence ID" value="MBR0665237.1"/>
    <property type="molecule type" value="Genomic_DNA"/>
</dbReference>
<dbReference type="Pfam" id="PF16220">
    <property type="entry name" value="DUF4880"/>
    <property type="match status" value="1"/>
</dbReference>
<evidence type="ECO:0000259" key="1">
    <source>
        <dbReference type="Pfam" id="PF04773"/>
    </source>
</evidence>
<dbReference type="InterPro" id="IPR032623">
    <property type="entry name" value="FecR_N"/>
</dbReference>
<dbReference type="Pfam" id="PF04773">
    <property type="entry name" value="FecR"/>
    <property type="match status" value="1"/>
</dbReference>
<dbReference type="Gene3D" id="2.60.120.1440">
    <property type="match status" value="1"/>
</dbReference>